<dbReference type="RefSeq" id="WP_164126937.1">
    <property type="nucleotide sequence ID" value="NZ_JAAGOX010000002.1"/>
</dbReference>
<feature type="domain" description="Gfo/Idh/MocA-like oxidoreductase N-terminal" evidence="1">
    <location>
        <begin position="3"/>
        <end position="114"/>
    </location>
</feature>
<dbReference type="InterPro" id="IPR000683">
    <property type="entry name" value="Gfo/Idh/MocA-like_OxRdtase_N"/>
</dbReference>
<evidence type="ECO:0000259" key="2">
    <source>
        <dbReference type="Pfam" id="PF22725"/>
    </source>
</evidence>
<reference evidence="3" key="1">
    <citation type="submission" date="2020-02" db="EMBL/GenBank/DDBJ databases">
        <title>Delineation of the pyrene-degrading pathway in Roseobacter clade bacteria by genomic analysis.</title>
        <authorList>
            <person name="Zhou H."/>
            <person name="Wang H."/>
        </authorList>
    </citation>
    <scope>NUCLEOTIDE SEQUENCE</scope>
    <source>
        <strain evidence="3">PrR005</strain>
    </source>
</reference>
<dbReference type="Gene3D" id="3.30.360.10">
    <property type="entry name" value="Dihydrodipicolinate Reductase, domain 2"/>
    <property type="match status" value="1"/>
</dbReference>
<dbReference type="AlphaFoldDB" id="A0A6B2NKQ9"/>
<dbReference type="SUPFAM" id="SSF55347">
    <property type="entry name" value="Glyceraldehyde-3-phosphate dehydrogenase-like, C-terminal domain"/>
    <property type="match status" value="1"/>
</dbReference>
<dbReference type="Pfam" id="PF22725">
    <property type="entry name" value="GFO_IDH_MocA_C3"/>
    <property type="match status" value="1"/>
</dbReference>
<accession>A0A6B2NKQ9</accession>
<dbReference type="GO" id="GO:0000166">
    <property type="term" value="F:nucleotide binding"/>
    <property type="evidence" value="ECO:0007669"/>
    <property type="project" value="InterPro"/>
</dbReference>
<proteinExistence type="predicted"/>
<evidence type="ECO:0000259" key="1">
    <source>
        <dbReference type="Pfam" id="PF01408"/>
    </source>
</evidence>
<organism evidence="3">
    <name type="scientific">Ruegeria sp. PrR005</name>
    <dbReference type="NCBI Taxonomy" id="2706882"/>
    <lineage>
        <taxon>Bacteria</taxon>
        <taxon>Pseudomonadati</taxon>
        <taxon>Pseudomonadota</taxon>
        <taxon>Alphaproteobacteria</taxon>
        <taxon>Rhodobacterales</taxon>
        <taxon>Roseobacteraceae</taxon>
        <taxon>Ruegeria</taxon>
    </lineage>
</organism>
<comment type="caution">
    <text evidence="3">The sequence shown here is derived from an EMBL/GenBank/DDBJ whole genome shotgun (WGS) entry which is preliminary data.</text>
</comment>
<protein>
    <submittedName>
        <fullName evidence="3">Gfo/Idh/MocA family oxidoreductase</fullName>
    </submittedName>
</protein>
<gene>
    <name evidence="3" type="ORF">G0P99_01165</name>
</gene>
<dbReference type="InterPro" id="IPR055170">
    <property type="entry name" value="GFO_IDH_MocA-like_dom"/>
</dbReference>
<dbReference type="EMBL" id="JAAGOX010000002">
    <property type="protein sequence ID" value="NDW43563.1"/>
    <property type="molecule type" value="Genomic_DNA"/>
</dbReference>
<dbReference type="PANTHER" id="PTHR43377">
    <property type="entry name" value="BILIVERDIN REDUCTASE A"/>
    <property type="match status" value="1"/>
</dbReference>
<dbReference type="Pfam" id="PF01408">
    <property type="entry name" value="GFO_IDH_MocA"/>
    <property type="match status" value="1"/>
</dbReference>
<evidence type="ECO:0000313" key="3">
    <source>
        <dbReference type="EMBL" id="NDW43563.1"/>
    </source>
</evidence>
<dbReference type="Gene3D" id="3.40.50.720">
    <property type="entry name" value="NAD(P)-binding Rossmann-like Domain"/>
    <property type="match status" value="1"/>
</dbReference>
<feature type="domain" description="GFO/IDH/MocA-like oxidoreductase" evidence="2">
    <location>
        <begin position="123"/>
        <end position="258"/>
    </location>
</feature>
<dbReference type="InterPro" id="IPR051450">
    <property type="entry name" value="Gfo/Idh/MocA_Oxidoreductases"/>
</dbReference>
<dbReference type="SUPFAM" id="SSF51735">
    <property type="entry name" value="NAD(P)-binding Rossmann-fold domains"/>
    <property type="match status" value="1"/>
</dbReference>
<name>A0A6B2NKQ9_9RHOB</name>
<dbReference type="PANTHER" id="PTHR43377:SF8">
    <property type="entry name" value="BLR3664 PROTEIN"/>
    <property type="match status" value="1"/>
</dbReference>
<sequence length="333" mass="35747">MTRLLIAGTGLIGHRHMAHIEAHPDLTLAGIIDPDPARRAHDTAPGWADIDAVDAKADGLVIATPTETHAPLAIAAMRRGWDVLVEKPLAETREAAQSIIDTARNTGRKVLVGHHRRHHPRVEKLKEVIASGQLGQPVGASLMWYMRKPDDYFDIGWRAGMNGAPVKQNLIHDVDTLCWLFGPVAEVVGLGGNPVRGAARTEHGGAVLRFASGVIVTIAFADTTPTPWGFEAGTGESPAIPHSAQDSLRIACTAGAIEFPSLTAWTGAQSWHDKPEPQVLDVAEGVPLIRQLEHFAEVIADRAEPRVSAEDGLRALDVTLRIEDATLPAGVRQ</sequence>
<dbReference type="InterPro" id="IPR036291">
    <property type="entry name" value="NAD(P)-bd_dom_sf"/>
</dbReference>